<evidence type="ECO:0000256" key="7">
    <source>
        <dbReference type="ARBA" id="ARBA00026209"/>
    </source>
</evidence>
<dbReference type="InterPro" id="IPR011989">
    <property type="entry name" value="ARM-like"/>
</dbReference>
<evidence type="ECO:0000313" key="8">
    <source>
        <dbReference type="EMBL" id="KAJ7208878.1"/>
    </source>
</evidence>
<accession>A0AAD6VCE3</accession>
<dbReference type="PANTHER" id="PTHR47249">
    <property type="entry name" value="VACUOLAR PROTEIN 8"/>
    <property type="match status" value="1"/>
</dbReference>
<dbReference type="InterPro" id="IPR045156">
    <property type="entry name" value="Vac8"/>
</dbReference>
<dbReference type="Proteomes" id="UP001219525">
    <property type="component" value="Unassembled WGS sequence"/>
</dbReference>
<sequence length="297" mass="32208">MYETSMPAILAVNPCEKIVSLLHDGHDRVIHAAIYALAKLAWWPEGAQAVISANALAHLSKLLKSSNQGIRRQSCTPVGRLAIHDTSVPAILAVMPFERMVSILQAIYALANLSRSSAGAQAVVAANALTHLSKLLDSSYANTRMCSCDLIGNLAIHETMPAILEVIPFEKMVSLLHDGHDQVIHAAIYALAKLAWWPEGAQTVITANTLAHLSRLLESSNANIRRWSCDLVGILAIHDTSAPAILAVMPFERMLSLLYDGNDSVIRAAKDALANVAQWPEAADIRGWLQQRITPQP</sequence>
<evidence type="ECO:0000256" key="1">
    <source>
        <dbReference type="ARBA" id="ARBA00004592"/>
    </source>
</evidence>
<gene>
    <name evidence="8" type="ORF">GGX14DRAFT_395496</name>
</gene>
<dbReference type="EMBL" id="JARJCW010000032">
    <property type="protein sequence ID" value="KAJ7208878.1"/>
    <property type="molecule type" value="Genomic_DNA"/>
</dbReference>
<keyword evidence="6" id="KW-0449">Lipoprotein</keyword>
<dbReference type="GO" id="GO:0043495">
    <property type="term" value="F:protein-membrane adaptor activity"/>
    <property type="evidence" value="ECO:0007669"/>
    <property type="project" value="InterPro"/>
</dbReference>
<dbReference type="SUPFAM" id="SSF48371">
    <property type="entry name" value="ARM repeat"/>
    <property type="match status" value="1"/>
</dbReference>
<evidence type="ECO:0000256" key="4">
    <source>
        <dbReference type="ARBA" id="ARBA00022737"/>
    </source>
</evidence>
<evidence type="ECO:0000256" key="3">
    <source>
        <dbReference type="ARBA" id="ARBA00022554"/>
    </source>
</evidence>
<name>A0AAD6VCE3_9AGAR</name>
<keyword evidence="5" id="KW-0472">Membrane</keyword>
<dbReference type="Gene3D" id="1.25.10.10">
    <property type="entry name" value="Leucine-rich Repeat Variant"/>
    <property type="match status" value="2"/>
</dbReference>
<keyword evidence="9" id="KW-1185">Reference proteome</keyword>
<evidence type="ECO:0000256" key="2">
    <source>
        <dbReference type="ARBA" id="ARBA00005462"/>
    </source>
</evidence>
<comment type="similarity">
    <text evidence="2">Belongs to the beta-catenin family.</text>
</comment>
<proteinExistence type="inferred from homology"/>
<keyword evidence="3" id="KW-0926">Vacuole</keyword>
<evidence type="ECO:0000313" key="9">
    <source>
        <dbReference type="Proteomes" id="UP001219525"/>
    </source>
</evidence>
<organism evidence="8 9">
    <name type="scientific">Mycena pura</name>
    <dbReference type="NCBI Taxonomy" id="153505"/>
    <lineage>
        <taxon>Eukaryota</taxon>
        <taxon>Fungi</taxon>
        <taxon>Dikarya</taxon>
        <taxon>Basidiomycota</taxon>
        <taxon>Agaricomycotina</taxon>
        <taxon>Agaricomycetes</taxon>
        <taxon>Agaricomycetidae</taxon>
        <taxon>Agaricales</taxon>
        <taxon>Marasmiineae</taxon>
        <taxon>Mycenaceae</taxon>
        <taxon>Mycena</taxon>
    </lineage>
</organism>
<dbReference type="GO" id="GO:0071562">
    <property type="term" value="P:nucleus-vacuole junction assembly"/>
    <property type="evidence" value="ECO:0007669"/>
    <property type="project" value="InterPro"/>
</dbReference>
<comment type="subcellular location">
    <subcellularLocation>
        <location evidence="1">Vacuole membrane</location>
        <topology evidence="1">Lipid-anchor</topology>
    </subcellularLocation>
</comment>
<dbReference type="Pfam" id="PF00514">
    <property type="entry name" value="Arm"/>
    <property type="match status" value="1"/>
</dbReference>
<dbReference type="SMART" id="SM00185">
    <property type="entry name" value="ARM"/>
    <property type="match status" value="6"/>
</dbReference>
<keyword evidence="4" id="KW-0677">Repeat</keyword>
<dbReference type="InterPro" id="IPR016024">
    <property type="entry name" value="ARM-type_fold"/>
</dbReference>
<protein>
    <recommendedName>
        <fullName evidence="7">Vacuolar protein 8</fullName>
    </recommendedName>
</protein>
<dbReference type="PANTHER" id="PTHR47249:SF1">
    <property type="entry name" value="VACUOLAR PROTEIN 8"/>
    <property type="match status" value="1"/>
</dbReference>
<comment type="caution">
    <text evidence="8">The sequence shown here is derived from an EMBL/GenBank/DDBJ whole genome shotgun (WGS) entry which is preliminary data.</text>
</comment>
<reference evidence="8" key="1">
    <citation type="submission" date="2023-03" db="EMBL/GenBank/DDBJ databases">
        <title>Massive genome expansion in bonnet fungi (Mycena s.s.) driven by repeated elements and novel gene families across ecological guilds.</title>
        <authorList>
            <consortium name="Lawrence Berkeley National Laboratory"/>
            <person name="Harder C.B."/>
            <person name="Miyauchi S."/>
            <person name="Viragh M."/>
            <person name="Kuo A."/>
            <person name="Thoen E."/>
            <person name="Andreopoulos B."/>
            <person name="Lu D."/>
            <person name="Skrede I."/>
            <person name="Drula E."/>
            <person name="Henrissat B."/>
            <person name="Morin E."/>
            <person name="Kohler A."/>
            <person name="Barry K."/>
            <person name="LaButti K."/>
            <person name="Morin E."/>
            <person name="Salamov A."/>
            <person name="Lipzen A."/>
            <person name="Mereny Z."/>
            <person name="Hegedus B."/>
            <person name="Baldrian P."/>
            <person name="Stursova M."/>
            <person name="Weitz H."/>
            <person name="Taylor A."/>
            <person name="Grigoriev I.V."/>
            <person name="Nagy L.G."/>
            <person name="Martin F."/>
            <person name="Kauserud H."/>
        </authorList>
    </citation>
    <scope>NUCLEOTIDE SEQUENCE</scope>
    <source>
        <strain evidence="8">9144</strain>
    </source>
</reference>
<dbReference type="InterPro" id="IPR000225">
    <property type="entry name" value="Armadillo"/>
</dbReference>
<evidence type="ECO:0000256" key="6">
    <source>
        <dbReference type="ARBA" id="ARBA00023288"/>
    </source>
</evidence>
<evidence type="ECO:0000256" key="5">
    <source>
        <dbReference type="ARBA" id="ARBA00023136"/>
    </source>
</evidence>
<dbReference type="AlphaFoldDB" id="A0AAD6VCE3"/>
<dbReference type="GO" id="GO:0005774">
    <property type="term" value="C:vacuolar membrane"/>
    <property type="evidence" value="ECO:0007669"/>
    <property type="project" value="UniProtKB-SubCell"/>
</dbReference>